<feature type="compositionally biased region" description="Polar residues" evidence="1">
    <location>
        <begin position="77"/>
        <end position="97"/>
    </location>
</feature>
<dbReference type="AlphaFoldDB" id="A0AAV2L5L1"/>
<name>A0AAV2L5L1_KNICA</name>
<evidence type="ECO:0000256" key="1">
    <source>
        <dbReference type="SAM" id="MobiDB-lite"/>
    </source>
</evidence>
<dbReference type="EMBL" id="OZ035843">
    <property type="protein sequence ID" value="CAL1596318.1"/>
    <property type="molecule type" value="Genomic_DNA"/>
</dbReference>
<evidence type="ECO:0000313" key="3">
    <source>
        <dbReference type="Proteomes" id="UP001497482"/>
    </source>
</evidence>
<organism evidence="2 3">
    <name type="scientific">Knipowitschia caucasica</name>
    <name type="common">Caucasian dwarf goby</name>
    <name type="synonym">Pomatoschistus caucasicus</name>
    <dbReference type="NCBI Taxonomy" id="637954"/>
    <lineage>
        <taxon>Eukaryota</taxon>
        <taxon>Metazoa</taxon>
        <taxon>Chordata</taxon>
        <taxon>Craniata</taxon>
        <taxon>Vertebrata</taxon>
        <taxon>Euteleostomi</taxon>
        <taxon>Actinopterygii</taxon>
        <taxon>Neopterygii</taxon>
        <taxon>Teleostei</taxon>
        <taxon>Neoteleostei</taxon>
        <taxon>Acanthomorphata</taxon>
        <taxon>Gobiaria</taxon>
        <taxon>Gobiiformes</taxon>
        <taxon>Gobioidei</taxon>
        <taxon>Gobiidae</taxon>
        <taxon>Gobiinae</taxon>
        <taxon>Knipowitschia</taxon>
    </lineage>
</organism>
<gene>
    <name evidence="2" type="ORF">KC01_LOCUS25018</name>
</gene>
<proteinExistence type="predicted"/>
<dbReference type="Proteomes" id="UP001497482">
    <property type="component" value="Chromosome 21"/>
</dbReference>
<keyword evidence="3" id="KW-1185">Reference proteome</keyword>
<feature type="region of interest" description="Disordered" evidence="1">
    <location>
        <begin position="33"/>
        <end position="97"/>
    </location>
</feature>
<reference evidence="2 3" key="1">
    <citation type="submission" date="2024-04" db="EMBL/GenBank/DDBJ databases">
        <authorList>
            <person name="Waldvogel A.-M."/>
            <person name="Schoenle A."/>
        </authorList>
    </citation>
    <scope>NUCLEOTIDE SEQUENCE [LARGE SCALE GENOMIC DNA]</scope>
</reference>
<feature type="compositionally biased region" description="Low complexity" evidence="1">
    <location>
        <begin position="62"/>
        <end position="76"/>
    </location>
</feature>
<evidence type="ECO:0000313" key="2">
    <source>
        <dbReference type="EMBL" id="CAL1596318.1"/>
    </source>
</evidence>
<sequence>MSVPVYSSRRKNWFHIQPLLDLRRGAPFASCAVSAPRPRDLPSEEALLGPDRSPAPEELQQSSTRPSSTSRSMVSSNPHQCSLTPSARSTSQILHWT</sequence>
<accession>A0AAV2L5L1</accession>
<protein>
    <submittedName>
        <fullName evidence="2">Uncharacterized protein</fullName>
    </submittedName>
</protein>